<feature type="domain" description="Beta-ketoacyl-[acyl-carrier-protein] synthase III C-terminal" evidence="3">
    <location>
        <begin position="245"/>
        <end position="332"/>
    </location>
</feature>
<dbReference type="GO" id="GO:0006633">
    <property type="term" value="P:fatty acid biosynthetic process"/>
    <property type="evidence" value="ECO:0007669"/>
    <property type="project" value="InterPro"/>
</dbReference>
<dbReference type="InterPro" id="IPR013751">
    <property type="entry name" value="ACP_syn_III_N"/>
</dbReference>
<comment type="caution">
    <text evidence="5">The sequence shown here is derived from an EMBL/GenBank/DDBJ whole genome shotgun (WGS) entry which is preliminary data.</text>
</comment>
<evidence type="ECO:0000256" key="2">
    <source>
        <dbReference type="ARBA" id="ARBA00023315"/>
    </source>
</evidence>
<dbReference type="EMBL" id="VSSQ01000055">
    <property type="protein sequence ID" value="MPL70920.1"/>
    <property type="molecule type" value="Genomic_DNA"/>
</dbReference>
<dbReference type="InterPro" id="IPR013747">
    <property type="entry name" value="ACP_syn_III_C"/>
</dbReference>
<reference evidence="5" key="1">
    <citation type="submission" date="2019-08" db="EMBL/GenBank/DDBJ databases">
        <authorList>
            <person name="Kucharzyk K."/>
            <person name="Murdoch R.W."/>
            <person name="Higgins S."/>
            <person name="Loffler F."/>
        </authorList>
    </citation>
    <scope>NUCLEOTIDE SEQUENCE</scope>
</reference>
<feature type="domain" description="Beta-ketoacyl-[acyl-carrier-protein] synthase III N-terminal" evidence="4">
    <location>
        <begin position="107"/>
        <end position="188"/>
    </location>
</feature>
<dbReference type="Gene3D" id="3.40.47.10">
    <property type="match status" value="1"/>
</dbReference>
<evidence type="ECO:0000259" key="4">
    <source>
        <dbReference type="Pfam" id="PF08545"/>
    </source>
</evidence>
<dbReference type="InterPro" id="IPR016039">
    <property type="entry name" value="Thiolase-like"/>
</dbReference>
<proteinExistence type="predicted"/>
<dbReference type="Pfam" id="PF08545">
    <property type="entry name" value="ACP_syn_III"/>
    <property type="match status" value="1"/>
</dbReference>
<dbReference type="EC" id="2.3.1.180" evidence="5"/>
<gene>
    <name evidence="5" type="primary">fabH_9</name>
    <name evidence="5" type="ORF">SDC9_16682</name>
</gene>
<evidence type="ECO:0000256" key="1">
    <source>
        <dbReference type="ARBA" id="ARBA00022679"/>
    </source>
</evidence>
<dbReference type="GO" id="GO:0044550">
    <property type="term" value="P:secondary metabolite biosynthetic process"/>
    <property type="evidence" value="ECO:0007669"/>
    <property type="project" value="TreeGrafter"/>
</dbReference>
<dbReference type="PANTHER" id="PTHR34069:SF2">
    <property type="entry name" value="BETA-KETOACYL-[ACYL-CARRIER-PROTEIN] SYNTHASE III"/>
    <property type="match status" value="1"/>
</dbReference>
<dbReference type="Pfam" id="PF08541">
    <property type="entry name" value="ACP_syn_III_C"/>
    <property type="match status" value="1"/>
</dbReference>
<keyword evidence="2 5" id="KW-0012">Acyltransferase</keyword>
<protein>
    <submittedName>
        <fullName evidence="5">3-oxoacyl-[acyl-carrier-protein] synthase 3</fullName>
        <ecNumber evidence="5">2.3.1.180</ecNumber>
    </submittedName>
</protein>
<evidence type="ECO:0000313" key="5">
    <source>
        <dbReference type="EMBL" id="MPL70920.1"/>
    </source>
</evidence>
<dbReference type="AlphaFoldDB" id="A0A644TVI8"/>
<dbReference type="PANTHER" id="PTHR34069">
    <property type="entry name" value="3-OXOACYL-[ACYL-CARRIER-PROTEIN] SYNTHASE 3"/>
    <property type="match status" value="1"/>
</dbReference>
<dbReference type="NCBIfam" id="NF005308">
    <property type="entry name" value="PRK06840.1"/>
    <property type="match status" value="1"/>
</dbReference>
<keyword evidence="1 5" id="KW-0808">Transferase</keyword>
<sequence>MHVGIAGIGLYFPSTELSAAELAAETGVPEDVIALKFGIKRKPVAGPDDTTADMGYKAARKALEEAGVAAADVDLVIWCGAQHKDYPCWLAGLNVANRLGAVKAWSFDMEAMCGSMMAALDVAKSLMLARDDLKNVLLVSGYRNNDLIQLSYPPTRFMMDIGSAGSACLLVRDLGRNELLASSFRGDGSLSEMCVVPVLGSKKWPPEAADAAQPFFRVPDEAAFKNKLGEVTMPNFYAVIRESMRKSGFGEQDIDYLAILHFKRSAHLAVLQELGLKEEQSTYLDEYGHLGQNDQLLSIKLGLEAGRIKDGFRIVLVGAGLGFVWASSVVRWGPVVGRNQAGPSVARG</sequence>
<dbReference type="GO" id="GO:0004315">
    <property type="term" value="F:3-oxoacyl-[acyl-carrier-protein] synthase activity"/>
    <property type="evidence" value="ECO:0007669"/>
    <property type="project" value="InterPro"/>
</dbReference>
<accession>A0A644TVI8</accession>
<evidence type="ECO:0000259" key="3">
    <source>
        <dbReference type="Pfam" id="PF08541"/>
    </source>
</evidence>
<name>A0A644TVI8_9ZZZZ</name>
<dbReference type="GO" id="GO:0033818">
    <property type="term" value="F:beta-ketoacyl-acyl-carrier-protein synthase III activity"/>
    <property type="evidence" value="ECO:0007669"/>
    <property type="project" value="UniProtKB-EC"/>
</dbReference>
<dbReference type="SUPFAM" id="SSF53901">
    <property type="entry name" value="Thiolase-like"/>
    <property type="match status" value="1"/>
</dbReference>
<organism evidence="5">
    <name type="scientific">bioreactor metagenome</name>
    <dbReference type="NCBI Taxonomy" id="1076179"/>
    <lineage>
        <taxon>unclassified sequences</taxon>
        <taxon>metagenomes</taxon>
        <taxon>ecological metagenomes</taxon>
    </lineage>
</organism>